<keyword evidence="2" id="KW-1185">Reference proteome</keyword>
<evidence type="ECO:0000313" key="1">
    <source>
        <dbReference type="EMBL" id="EAZ05880.1"/>
    </source>
</evidence>
<evidence type="ECO:0000313" key="2">
    <source>
        <dbReference type="Proteomes" id="UP000007015"/>
    </source>
</evidence>
<dbReference type="EMBL" id="CM000133">
    <property type="protein sequence ID" value="EAZ05880.1"/>
    <property type="molecule type" value="Genomic_DNA"/>
</dbReference>
<accession>A2YS19</accession>
<dbReference type="STRING" id="39946.A2YS19"/>
<organism evidence="1 2">
    <name type="scientific">Oryza sativa subsp. indica</name>
    <name type="common">Rice</name>
    <dbReference type="NCBI Taxonomy" id="39946"/>
    <lineage>
        <taxon>Eukaryota</taxon>
        <taxon>Viridiplantae</taxon>
        <taxon>Streptophyta</taxon>
        <taxon>Embryophyta</taxon>
        <taxon>Tracheophyta</taxon>
        <taxon>Spermatophyta</taxon>
        <taxon>Magnoliopsida</taxon>
        <taxon>Liliopsida</taxon>
        <taxon>Poales</taxon>
        <taxon>Poaceae</taxon>
        <taxon>BOP clade</taxon>
        <taxon>Oryzoideae</taxon>
        <taxon>Oryzeae</taxon>
        <taxon>Oryzinae</taxon>
        <taxon>Oryza</taxon>
        <taxon>Oryza sativa</taxon>
    </lineage>
</organism>
<sequence>MEAAAAIGGARSPLSFSSSLCNAKVSSGLAVHNVKIKSTRRLEVVCHGMLTTRQVHAEEEERGGKICSDVGTLAVMCRCSLPGCLAVKRALTT</sequence>
<reference evidence="1 2" key="1">
    <citation type="journal article" date="2005" name="PLoS Biol.">
        <title>The genomes of Oryza sativa: a history of duplications.</title>
        <authorList>
            <person name="Yu J."/>
            <person name="Wang J."/>
            <person name="Lin W."/>
            <person name="Li S."/>
            <person name="Li H."/>
            <person name="Zhou J."/>
            <person name="Ni P."/>
            <person name="Dong W."/>
            <person name="Hu S."/>
            <person name="Zeng C."/>
            <person name="Zhang J."/>
            <person name="Zhang Y."/>
            <person name="Li R."/>
            <person name="Xu Z."/>
            <person name="Li S."/>
            <person name="Li X."/>
            <person name="Zheng H."/>
            <person name="Cong L."/>
            <person name="Lin L."/>
            <person name="Yin J."/>
            <person name="Geng J."/>
            <person name="Li G."/>
            <person name="Shi J."/>
            <person name="Liu J."/>
            <person name="Lv H."/>
            <person name="Li J."/>
            <person name="Wang J."/>
            <person name="Deng Y."/>
            <person name="Ran L."/>
            <person name="Shi X."/>
            <person name="Wang X."/>
            <person name="Wu Q."/>
            <person name="Li C."/>
            <person name="Ren X."/>
            <person name="Wang J."/>
            <person name="Wang X."/>
            <person name="Li D."/>
            <person name="Liu D."/>
            <person name="Zhang X."/>
            <person name="Ji Z."/>
            <person name="Zhao W."/>
            <person name="Sun Y."/>
            <person name="Zhang Z."/>
            <person name="Bao J."/>
            <person name="Han Y."/>
            <person name="Dong L."/>
            <person name="Ji J."/>
            <person name="Chen P."/>
            <person name="Wu S."/>
            <person name="Liu J."/>
            <person name="Xiao Y."/>
            <person name="Bu D."/>
            <person name="Tan J."/>
            <person name="Yang L."/>
            <person name="Ye C."/>
            <person name="Zhang J."/>
            <person name="Xu J."/>
            <person name="Zhou Y."/>
            <person name="Yu Y."/>
            <person name="Zhang B."/>
            <person name="Zhuang S."/>
            <person name="Wei H."/>
            <person name="Liu B."/>
            <person name="Lei M."/>
            <person name="Yu H."/>
            <person name="Li Y."/>
            <person name="Xu H."/>
            <person name="Wei S."/>
            <person name="He X."/>
            <person name="Fang L."/>
            <person name="Zhang Z."/>
            <person name="Zhang Y."/>
            <person name="Huang X."/>
            <person name="Su Z."/>
            <person name="Tong W."/>
            <person name="Li J."/>
            <person name="Tong Z."/>
            <person name="Li S."/>
            <person name="Ye J."/>
            <person name="Wang L."/>
            <person name="Fang L."/>
            <person name="Lei T."/>
            <person name="Chen C."/>
            <person name="Chen H."/>
            <person name="Xu Z."/>
            <person name="Li H."/>
            <person name="Huang H."/>
            <person name="Zhang F."/>
            <person name="Xu H."/>
            <person name="Li N."/>
            <person name="Zhao C."/>
            <person name="Li S."/>
            <person name="Dong L."/>
            <person name="Huang Y."/>
            <person name="Li L."/>
            <person name="Xi Y."/>
            <person name="Qi Q."/>
            <person name="Li W."/>
            <person name="Zhang B."/>
            <person name="Hu W."/>
            <person name="Zhang Y."/>
            <person name="Tian X."/>
            <person name="Jiao Y."/>
            <person name="Liang X."/>
            <person name="Jin J."/>
            <person name="Gao L."/>
            <person name="Zheng W."/>
            <person name="Hao B."/>
            <person name="Liu S."/>
            <person name="Wang W."/>
            <person name="Yuan L."/>
            <person name="Cao M."/>
            <person name="McDermott J."/>
            <person name="Samudrala R."/>
            <person name="Wang J."/>
            <person name="Wong G.K."/>
            <person name="Yang H."/>
        </authorList>
    </citation>
    <scope>NUCLEOTIDE SEQUENCE [LARGE SCALE GENOMIC DNA]</scope>
    <source>
        <strain evidence="2">cv. 93-11</strain>
    </source>
</reference>
<proteinExistence type="predicted"/>
<dbReference type="Gramene" id="BGIOSGA028130-TA">
    <property type="protein sequence ID" value="BGIOSGA028130-PA"/>
    <property type="gene ID" value="BGIOSGA028130"/>
</dbReference>
<name>A2YS19_ORYSI</name>
<protein>
    <submittedName>
        <fullName evidence="1">Uncharacterized protein</fullName>
    </submittedName>
</protein>
<dbReference type="AlphaFoldDB" id="A2YS19"/>
<gene>
    <name evidence="1" type="ORF">OsI_28117</name>
</gene>
<dbReference type="HOGENOM" id="CLU_2403537_0_0_1"/>
<dbReference type="Proteomes" id="UP000007015">
    <property type="component" value="Chromosome 8"/>
</dbReference>